<feature type="domain" description="Cytochrome b5 heme-binding" evidence="6">
    <location>
        <begin position="399"/>
        <end position="476"/>
    </location>
</feature>
<dbReference type="SUPFAM" id="SSF55856">
    <property type="entry name" value="Cytochrome b5-like heme/steroid binding domain"/>
    <property type="match status" value="1"/>
</dbReference>
<dbReference type="SMART" id="SM01117">
    <property type="entry name" value="Cyt-b5"/>
    <property type="match status" value="1"/>
</dbReference>
<evidence type="ECO:0000256" key="5">
    <source>
        <dbReference type="SAM" id="MobiDB-lite"/>
    </source>
</evidence>
<dbReference type="PROSITE" id="PS50255">
    <property type="entry name" value="CYTOCHROME_B5_2"/>
    <property type="match status" value="1"/>
</dbReference>
<accession>A0A250WX42</accession>
<dbReference type="Pfam" id="PF00173">
    <property type="entry name" value="Cyt-b5"/>
    <property type="match status" value="1"/>
</dbReference>
<dbReference type="GO" id="GO:0016020">
    <property type="term" value="C:membrane"/>
    <property type="evidence" value="ECO:0007669"/>
    <property type="project" value="TreeGrafter"/>
</dbReference>
<proteinExistence type="inferred from homology"/>
<evidence type="ECO:0000256" key="2">
    <source>
        <dbReference type="ARBA" id="ARBA00022723"/>
    </source>
</evidence>
<feature type="region of interest" description="Disordered" evidence="5">
    <location>
        <begin position="224"/>
        <end position="246"/>
    </location>
</feature>
<keyword evidence="3" id="KW-0408">Iron</keyword>
<dbReference type="InterPro" id="IPR036400">
    <property type="entry name" value="Cyt_B5-like_heme/steroid_sf"/>
</dbReference>
<keyword evidence="2" id="KW-0479">Metal-binding</keyword>
<organism evidence="7 8">
    <name type="scientific">Chlamydomonas eustigma</name>
    <dbReference type="NCBI Taxonomy" id="1157962"/>
    <lineage>
        <taxon>Eukaryota</taxon>
        <taxon>Viridiplantae</taxon>
        <taxon>Chlorophyta</taxon>
        <taxon>core chlorophytes</taxon>
        <taxon>Chlorophyceae</taxon>
        <taxon>CS clade</taxon>
        <taxon>Chlamydomonadales</taxon>
        <taxon>Chlamydomonadaceae</taxon>
        <taxon>Chlamydomonas</taxon>
    </lineage>
</organism>
<dbReference type="PANTHER" id="PTHR19359:SF95">
    <property type="entry name" value="CYTOCHROME B5 TYPE B"/>
    <property type="match status" value="1"/>
</dbReference>
<comment type="similarity">
    <text evidence="4">Belongs to the cytochrome b5 family.</text>
</comment>
<evidence type="ECO:0000313" key="8">
    <source>
        <dbReference type="Proteomes" id="UP000232323"/>
    </source>
</evidence>
<dbReference type="AlphaFoldDB" id="A0A250WX42"/>
<dbReference type="GO" id="GO:0020037">
    <property type="term" value="F:heme binding"/>
    <property type="evidence" value="ECO:0007669"/>
    <property type="project" value="TreeGrafter"/>
</dbReference>
<dbReference type="EMBL" id="BEGY01000010">
    <property type="protein sequence ID" value="GAX75100.1"/>
    <property type="molecule type" value="Genomic_DNA"/>
</dbReference>
<dbReference type="InterPro" id="IPR050668">
    <property type="entry name" value="Cytochrome_b5"/>
</dbReference>
<dbReference type="STRING" id="1157962.A0A250WX42"/>
<dbReference type="Gene3D" id="3.10.120.10">
    <property type="entry name" value="Cytochrome b5-like heme/steroid binding domain"/>
    <property type="match status" value="1"/>
</dbReference>
<name>A0A250WX42_9CHLO</name>
<dbReference type="Proteomes" id="UP000232323">
    <property type="component" value="Unassembled WGS sequence"/>
</dbReference>
<dbReference type="GO" id="GO:0046872">
    <property type="term" value="F:metal ion binding"/>
    <property type="evidence" value="ECO:0007669"/>
    <property type="project" value="UniProtKB-KW"/>
</dbReference>
<evidence type="ECO:0000256" key="4">
    <source>
        <dbReference type="ARBA" id="ARBA00038168"/>
    </source>
</evidence>
<sequence length="538" mass="58871">MPHFKPTGPISLQGAPEYQVAETPLISLKVQDRQPNHPGSPALANPEDFAWSLNDNHNNIFLQLANGSDCILSVRLDLEVPPGCLLLDEVQQFNLHILSGGEAQKFRVFILEDLGEPSDLVDVEGEVRLLRASSHQGAEHSTLSQTSFNSHVVEVDARELSSAFLRTYFGRVIAVNELLPIAYKGNTLVIRITSANVLGENEREEVVGYHSYRGVLSPSSTLYLSSREGSHHETSSTHNSSAGSDTSRLDQALSHLCINESLQVGEPNSDQLGPKGGAPILVLTNILGRQHRHTGTDVANVTTSDEELFPVKKKLLRPCIALTKVVRDAGDTVPSVHINVDCLTFDRVLLFLEAHLLGKPPPQWSLHLVDDLAKAAEVLGLRPLTEYCQTRLGAVARGVAVRRYQDVVAANSRGGLWLILDSMVLDVKAWLPEHPGGASIIPSQSLNVDCARFFEMYHASRESFLYLRDFYIGEIHPDDRSSVPQGGEDRAAGIAAEPPSSDFLQQLREYTQGFRLKLGLNGEVLQSVAATCSSLKNL</sequence>
<reference evidence="7 8" key="1">
    <citation type="submission" date="2017-08" db="EMBL/GenBank/DDBJ databases">
        <title>Acidophilic green algal genome provides insights into adaptation to an acidic environment.</title>
        <authorList>
            <person name="Hirooka S."/>
            <person name="Hirose Y."/>
            <person name="Kanesaki Y."/>
            <person name="Higuchi S."/>
            <person name="Fujiwara T."/>
            <person name="Onuma R."/>
            <person name="Era A."/>
            <person name="Ohbayashi R."/>
            <person name="Uzuka A."/>
            <person name="Nozaki H."/>
            <person name="Yoshikawa H."/>
            <person name="Miyagishima S.Y."/>
        </authorList>
    </citation>
    <scope>NUCLEOTIDE SEQUENCE [LARGE SCALE GENOMIC DNA]</scope>
    <source>
        <strain evidence="7 8">NIES-2499</strain>
    </source>
</reference>
<protein>
    <recommendedName>
        <fullName evidence="6">Cytochrome b5 heme-binding domain-containing protein</fullName>
    </recommendedName>
</protein>
<evidence type="ECO:0000256" key="1">
    <source>
        <dbReference type="ARBA" id="ARBA00022617"/>
    </source>
</evidence>
<comment type="caution">
    <text evidence="7">The sequence shown here is derived from an EMBL/GenBank/DDBJ whole genome shotgun (WGS) entry which is preliminary data.</text>
</comment>
<keyword evidence="1" id="KW-0349">Heme</keyword>
<dbReference type="InterPro" id="IPR001199">
    <property type="entry name" value="Cyt_B5-like_heme/steroid-bd"/>
</dbReference>
<evidence type="ECO:0000259" key="6">
    <source>
        <dbReference type="PROSITE" id="PS50255"/>
    </source>
</evidence>
<evidence type="ECO:0000256" key="3">
    <source>
        <dbReference type="ARBA" id="ARBA00023004"/>
    </source>
</evidence>
<dbReference type="OrthoDB" id="260519at2759"/>
<keyword evidence="8" id="KW-1185">Reference proteome</keyword>
<evidence type="ECO:0000313" key="7">
    <source>
        <dbReference type="EMBL" id="GAX75100.1"/>
    </source>
</evidence>
<dbReference type="PANTHER" id="PTHR19359">
    <property type="entry name" value="CYTOCHROME B5"/>
    <property type="match status" value="1"/>
</dbReference>
<gene>
    <name evidence="7" type="ORF">CEUSTIGMA_g2544.t1</name>
</gene>